<dbReference type="EMBL" id="HBUF01377469">
    <property type="protein sequence ID" value="CAG6728949.1"/>
    <property type="molecule type" value="Transcribed_RNA"/>
</dbReference>
<dbReference type="EMBL" id="HBUF01230055">
    <property type="protein sequence ID" value="CAG6672992.1"/>
    <property type="molecule type" value="Transcribed_RNA"/>
</dbReference>
<protein>
    <submittedName>
        <fullName evidence="1">Uncharacterized protein</fullName>
    </submittedName>
</protein>
<dbReference type="EMBL" id="HBUF01008455">
    <property type="protein sequence ID" value="CAG6607575.1"/>
    <property type="molecule type" value="Transcribed_RNA"/>
</dbReference>
<evidence type="ECO:0000313" key="1">
    <source>
        <dbReference type="EMBL" id="CAG6672992.1"/>
    </source>
</evidence>
<sequence length="105" mass="12380">MSLEWKRSSLWKWFRTVQIQHVDITKHNYLLRPPSRHPLLIARVKSTIHPISMNLLILIKPPITQTCPVSSQIQLLPTHHSRPEVMLPTKSQVLLIFLHCYLHHN</sequence>
<dbReference type="AlphaFoldDB" id="A0A8D8WUG3"/>
<accession>A0A8D8WUG3</accession>
<name>A0A8D8WUG3_9HEMI</name>
<reference evidence="1" key="1">
    <citation type="submission" date="2021-05" db="EMBL/GenBank/DDBJ databases">
        <authorList>
            <person name="Alioto T."/>
            <person name="Alioto T."/>
            <person name="Gomez Garrido J."/>
        </authorList>
    </citation>
    <scope>NUCLEOTIDE SEQUENCE</scope>
</reference>
<proteinExistence type="predicted"/>
<organism evidence="1">
    <name type="scientific">Cacopsylla melanoneura</name>
    <dbReference type="NCBI Taxonomy" id="428564"/>
    <lineage>
        <taxon>Eukaryota</taxon>
        <taxon>Metazoa</taxon>
        <taxon>Ecdysozoa</taxon>
        <taxon>Arthropoda</taxon>
        <taxon>Hexapoda</taxon>
        <taxon>Insecta</taxon>
        <taxon>Pterygota</taxon>
        <taxon>Neoptera</taxon>
        <taxon>Paraneoptera</taxon>
        <taxon>Hemiptera</taxon>
        <taxon>Sternorrhyncha</taxon>
        <taxon>Psylloidea</taxon>
        <taxon>Psyllidae</taxon>
        <taxon>Psyllinae</taxon>
        <taxon>Cacopsylla</taxon>
    </lineage>
</organism>